<dbReference type="GO" id="GO:0032259">
    <property type="term" value="P:methylation"/>
    <property type="evidence" value="ECO:0007669"/>
    <property type="project" value="UniProtKB-KW"/>
</dbReference>
<evidence type="ECO:0000313" key="3">
    <source>
        <dbReference type="EMBL" id="SJN43898.1"/>
    </source>
</evidence>
<dbReference type="GO" id="GO:0005524">
    <property type="term" value="F:ATP binding"/>
    <property type="evidence" value="ECO:0007669"/>
    <property type="project" value="InterPro"/>
</dbReference>
<dbReference type="PANTHER" id="PTHR41313">
    <property type="entry name" value="ADENINE-SPECIFIC METHYLTRANSFERASE"/>
    <property type="match status" value="1"/>
</dbReference>
<dbReference type="InterPro" id="IPR001650">
    <property type="entry name" value="Helicase_C-like"/>
</dbReference>
<name>A0A1R4KI06_9MICO</name>
<keyword evidence="3" id="KW-0808">Transferase</keyword>
<gene>
    <name evidence="3" type="ORF">FM104_13025</name>
</gene>
<dbReference type="SUPFAM" id="SSF52540">
    <property type="entry name" value="P-loop containing nucleoside triphosphate hydrolases"/>
    <property type="match status" value="2"/>
</dbReference>
<accession>A0A1R4KI06</accession>
<keyword evidence="4" id="KW-1185">Reference proteome</keyword>
<evidence type="ECO:0000256" key="1">
    <source>
        <dbReference type="SAM" id="Coils"/>
    </source>
</evidence>
<dbReference type="InterPro" id="IPR013216">
    <property type="entry name" value="Methyltransf_11"/>
</dbReference>
<dbReference type="EMBL" id="FUKO01000033">
    <property type="protein sequence ID" value="SJN43898.1"/>
    <property type="molecule type" value="Genomic_DNA"/>
</dbReference>
<dbReference type="InterPro" id="IPR014001">
    <property type="entry name" value="Helicase_ATP-bd"/>
</dbReference>
<dbReference type="PROSITE" id="PS51194">
    <property type="entry name" value="HELICASE_CTER"/>
    <property type="match status" value="1"/>
</dbReference>
<dbReference type="SUPFAM" id="SSF53335">
    <property type="entry name" value="S-adenosyl-L-methionine-dependent methyltransferases"/>
    <property type="match status" value="1"/>
</dbReference>
<dbReference type="SMART" id="SM00490">
    <property type="entry name" value="HELICc"/>
    <property type="match status" value="1"/>
</dbReference>
<dbReference type="CDD" id="cd02440">
    <property type="entry name" value="AdoMet_MTases"/>
    <property type="match status" value="1"/>
</dbReference>
<evidence type="ECO:0000259" key="2">
    <source>
        <dbReference type="PROSITE" id="PS51194"/>
    </source>
</evidence>
<dbReference type="Pfam" id="PF08241">
    <property type="entry name" value="Methyltransf_11"/>
    <property type="match status" value="1"/>
</dbReference>
<dbReference type="Gene3D" id="3.40.50.150">
    <property type="entry name" value="Vaccinia Virus protein VP39"/>
    <property type="match status" value="1"/>
</dbReference>
<dbReference type="Pfam" id="PF00271">
    <property type="entry name" value="Helicase_C"/>
    <property type="match status" value="1"/>
</dbReference>
<dbReference type="InterPro" id="IPR006935">
    <property type="entry name" value="Helicase/UvrB_N"/>
</dbReference>
<feature type="domain" description="Helicase C-terminal" evidence="2">
    <location>
        <begin position="1192"/>
        <end position="1375"/>
    </location>
</feature>
<keyword evidence="3" id="KW-0489">Methyltransferase</keyword>
<dbReference type="PRINTS" id="PR00507">
    <property type="entry name" value="N12N6MTFRASE"/>
</dbReference>
<evidence type="ECO:0000313" key="4">
    <source>
        <dbReference type="Proteomes" id="UP000196320"/>
    </source>
</evidence>
<protein>
    <submittedName>
        <fullName evidence="3">Putative DNA methylase</fullName>
    </submittedName>
</protein>
<dbReference type="InterPro" id="IPR052933">
    <property type="entry name" value="DNA_Protect_Modify"/>
</dbReference>
<dbReference type="SMART" id="SM00487">
    <property type="entry name" value="DEXDc"/>
    <property type="match status" value="1"/>
</dbReference>
<dbReference type="PANTHER" id="PTHR41313:SF1">
    <property type="entry name" value="DNA METHYLASE ADENINE-SPECIFIC DOMAIN-CONTAINING PROTEIN"/>
    <property type="match status" value="1"/>
</dbReference>
<sequence length="1603" mass="175121">MAGYVLGMAHNDQINAVSLAWTLPDDHVVTDSERRTLQAFTGWGALAPAFAQHPTAGTWADTADQLEGVVPGAALRAAAEQVDTSFFTPRPVISAVFALLSATGFTGGRVLEPGCGAGAFMTATPADLDIEWTGVEVDPTSARICALLNPNATVLVGKLENTPLREGHFDAVIGNVPFSSARVYAAGTSDVLHNYFLRRAVEAVRPGGYVILVTSRHSIDSTTGFLARIRSVEDAAFIGAVRLPSGAFAESGTEVVTDIVVIRRNDPTLILPAYDGPADVEVTHELDWRGYRVAKEVDRRTVITESERPGADVAQPAVVSRYWEANPEHVAGEMRSTNFTRNPLVVRSEDPAIDIPRAVHALATKLPPMSARIDPTAPVDDIPLVDAEGRKEGSFHMVDGTLHRVESGKLSPIRANRELSALIELRDLALLLLEQESDVHTPDEQIAPLRQRTRQAYESYVRRFGNLNRGTLVEGKIDEETGLPALSWRRPAMGGFRKDPDAPLVMALEEFDQETGVAGPAPILRYRVNQAPRRVERTETPAEAVAISLGETGSIDLDRIAGLLSLDSADSALTALGDLVHVVDGRVIPAAEYLSGNVRQKLADARQRLDAGDQRAARDIAALEEVLPADLGPLEISVNLGSPLVSTEDVSSFLREVLGVPWPDVHHETSRGVWEVSEATSSAAAQAQYATPDTTPAYLVECALNARLPEVTDRVWNPDRGQYVQVRNLQKSAAANEKMELIRDRFSTWVWEDEARCTRICEDYNRRFNSHVRRTHTGVGLTFPGLSGDVTPWPHQRAIVERAVSSARIMIGHPVGFGKTKSAVMIARTLRQFGLARKPVIVVPNHLLDQISREAQQTFPTGRFLIASKDDLARDSRRLFAARCATGEWDAVIMTHSSFTMIPVHPDAEKSWLDDQKLALEWAMQTAQGGRKDKGPKAIARAIRALDGRVAKLRDGISDRDAIWFDQLGIDYIIYDEAHLARRLDTGSTVRDNGMPSGSSKRATDLLVKIETLADRRPVGAPVCALMTGTPWSNTLAETWVWQRFLQPDLLEELDVRAFDAWVSQFVKYDTSIEVAPDGGGFRMQRRPVGIVNAPELKRLLGQVADILDPDDLDVVRPDRVSQTIVVPPTPLQREYVRDLAERADAIRSKTAAKRAGANGGEVDDSMLLVCNDGRKVALDPRLVGIAERSSKLDRLAELIAEAHHDNADRTFGGHPTPGALQLVFLDLGTPKPDDSAAYGRLRRALVDRGVPAERVRFVHDARTDKARAALFASCRDGSVSVLVGSTSKVGMGTNVQTRLTHLWHADAPWLPSDVVQRDGRAIRPGNLSGTVTVTRVVTEGTFDAFIWQALERKSRSFDALTASGSTAREIEDVSAATVDYGAIKALASGNPLLLDQGKARAEVKRLQLMRSVHFQSARKAEQAAKQLDERAGLLRRRAESATLALPQVSPSASDTDRQMLENAARDWLDKDKPAWSRRATAPFRGIEITARFEGSQFHSVDIDYRYRTLFSIPVSGKLIRRGAVALSAAIAREADTLIDSIEQRIADWERNADELTRAAEESRAVAAADVFPDEARLQQAIARLAEIDVLIDAAAQPEAAAA</sequence>
<reference evidence="3 4" key="1">
    <citation type="submission" date="2017-02" db="EMBL/GenBank/DDBJ databases">
        <authorList>
            <person name="Peterson S.W."/>
        </authorList>
    </citation>
    <scope>NUCLEOTIDE SEQUENCE [LARGE SCALE GENOMIC DNA]</scope>
    <source>
        <strain evidence="3 4">B Mb 05.01</strain>
    </source>
</reference>
<keyword evidence="1" id="KW-0175">Coiled coil</keyword>
<organism evidence="3 4">
    <name type="scientific">Microbacterium esteraromaticum</name>
    <dbReference type="NCBI Taxonomy" id="57043"/>
    <lineage>
        <taxon>Bacteria</taxon>
        <taxon>Bacillati</taxon>
        <taxon>Actinomycetota</taxon>
        <taxon>Actinomycetes</taxon>
        <taxon>Micrococcales</taxon>
        <taxon>Microbacteriaceae</taxon>
        <taxon>Microbacterium</taxon>
    </lineage>
</organism>
<dbReference type="InterPro" id="IPR029063">
    <property type="entry name" value="SAM-dependent_MTases_sf"/>
</dbReference>
<dbReference type="GO" id="GO:0003677">
    <property type="term" value="F:DNA binding"/>
    <property type="evidence" value="ECO:0007669"/>
    <property type="project" value="InterPro"/>
</dbReference>
<dbReference type="Gene3D" id="3.40.50.300">
    <property type="entry name" value="P-loop containing nucleotide triphosphate hydrolases"/>
    <property type="match status" value="2"/>
</dbReference>
<dbReference type="Proteomes" id="UP000196320">
    <property type="component" value="Unassembled WGS sequence"/>
</dbReference>
<dbReference type="GO" id="GO:0008757">
    <property type="term" value="F:S-adenosylmethionine-dependent methyltransferase activity"/>
    <property type="evidence" value="ECO:0007669"/>
    <property type="project" value="InterPro"/>
</dbReference>
<dbReference type="InterPro" id="IPR027417">
    <property type="entry name" value="P-loop_NTPase"/>
</dbReference>
<dbReference type="Pfam" id="PF04851">
    <property type="entry name" value="ResIII"/>
    <property type="match status" value="1"/>
</dbReference>
<proteinExistence type="predicted"/>
<feature type="coiled-coil region" evidence="1">
    <location>
        <begin position="1532"/>
        <end position="1566"/>
    </location>
</feature>
<dbReference type="GO" id="GO:0016787">
    <property type="term" value="F:hydrolase activity"/>
    <property type="evidence" value="ECO:0007669"/>
    <property type="project" value="InterPro"/>
</dbReference>